<evidence type="ECO:0000256" key="2">
    <source>
        <dbReference type="ARBA" id="ARBA00022448"/>
    </source>
</evidence>
<accession>A0A5J4UU55</accession>
<comment type="similarity">
    <text evidence="1">Belongs to the SNAP family.</text>
</comment>
<dbReference type="PRINTS" id="PR00448">
    <property type="entry name" value="NSFATTACHMNT"/>
</dbReference>
<dbReference type="GO" id="GO:0019905">
    <property type="term" value="F:syntaxin binding"/>
    <property type="evidence" value="ECO:0007669"/>
    <property type="project" value="TreeGrafter"/>
</dbReference>
<dbReference type="InterPro" id="IPR011990">
    <property type="entry name" value="TPR-like_helical_dom_sf"/>
</dbReference>
<gene>
    <name evidence="4" type="ORF">EZS28_030851</name>
</gene>
<dbReference type="EMBL" id="SNRW01012583">
    <property type="protein sequence ID" value="KAA6373622.1"/>
    <property type="molecule type" value="Genomic_DNA"/>
</dbReference>
<evidence type="ECO:0000313" key="4">
    <source>
        <dbReference type="EMBL" id="KAA6373622.1"/>
    </source>
</evidence>
<evidence type="ECO:0000313" key="5">
    <source>
        <dbReference type="Proteomes" id="UP000324800"/>
    </source>
</evidence>
<dbReference type="OrthoDB" id="9984275at2759"/>
<dbReference type="PANTHER" id="PTHR13768:SF8">
    <property type="entry name" value="ALPHA-SOLUBLE NSF ATTACHMENT PROTEIN"/>
    <property type="match status" value="1"/>
</dbReference>
<proteinExistence type="inferred from homology"/>
<evidence type="ECO:0000256" key="1">
    <source>
        <dbReference type="ARBA" id="ARBA00010050"/>
    </source>
</evidence>
<dbReference type="Proteomes" id="UP000324800">
    <property type="component" value="Unassembled WGS sequence"/>
</dbReference>
<organism evidence="4 5">
    <name type="scientific">Streblomastix strix</name>
    <dbReference type="NCBI Taxonomy" id="222440"/>
    <lineage>
        <taxon>Eukaryota</taxon>
        <taxon>Metamonada</taxon>
        <taxon>Preaxostyla</taxon>
        <taxon>Oxymonadida</taxon>
        <taxon>Streblomastigidae</taxon>
        <taxon>Streblomastix</taxon>
    </lineage>
</organism>
<dbReference type="GO" id="GO:0005483">
    <property type="term" value="F:soluble NSF attachment protein activity"/>
    <property type="evidence" value="ECO:0007669"/>
    <property type="project" value="TreeGrafter"/>
</dbReference>
<dbReference type="GO" id="GO:0005774">
    <property type="term" value="C:vacuolar membrane"/>
    <property type="evidence" value="ECO:0007669"/>
    <property type="project" value="TreeGrafter"/>
</dbReference>
<dbReference type="AlphaFoldDB" id="A0A5J4UU55"/>
<keyword evidence="3" id="KW-0653">Protein transport</keyword>
<dbReference type="GO" id="GO:0006886">
    <property type="term" value="P:intracellular protein transport"/>
    <property type="evidence" value="ECO:0007669"/>
    <property type="project" value="InterPro"/>
</dbReference>
<protein>
    <submittedName>
        <fullName evidence="4">Putative Alpha-soluble NSF attachment protein 2</fullName>
    </submittedName>
</protein>
<dbReference type="SUPFAM" id="SSF48452">
    <property type="entry name" value="TPR-like"/>
    <property type="match status" value="1"/>
</dbReference>
<dbReference type="InterPro" id="IPR000744">
    <property type="entry name" value="NSF_attach"/>
</dbReference>
<dbReference type="GO" id="GO:0035494">
    <property type="term" value="P:SNARE complex disassembly"/>
    <property type="evidence" value="ECO:0007669"/>
    <property type="project" value="TreeGrafter"/>
</dbReference>
<reference evidence="4 5" key="1">
    <citation type="submission" date="2019-03" db="EMBL/GenBank/DDBJ databases">
        <title>Single cell metagenomics reveals metabolic interactions within the superorganism composed of flagellate Streblomastix strix and complex community of Bacteroidetes bacteria on its surface.</title>
        <authorList>
            <person name="Treitli S.C."/>
            <person name="Kolisko M."/>
            <person name="Husnik F."/>
            <person name="Keeling P."/>
            <person name="Hampl V."/>
        </authorList>
    </citation>
    <scope>NUCLEOTIDE SEQUENCE [LARGE SCALE GENOMIC DNA]</scope>
    <source>
        <strain evidence="4">ST1C</strain>
    </source>
</reference>
<keyword evidence="2" id="KW-0813">Transport</keyword>
<dbReference type="Gene3D" id="1.25.40.10">
    <property type="entry name" value="Tetratricopeptide repeat domain"/>
    <property type="match status" value="1"/>
</dbReference>
<dbReference type="PANTHER" id="PTHR13768">
    <property type="entry name" value="SOLUBLE NSF ATTACHMENT PROTEIN SNAP"/>
    <property type="match status" value="1"/>
</dbReference>
<dbReference type="Pfam" id="PF14938">
    <property type="entry name" value="SNAP"/>
    <property type="match status" value="1"/>
</dbReference>
<sequence>MDLCGYDITFETNKYPNMTDPRQLEDQAEKKLKGGFLGLGKDREGASELFTKAANSHLIQKHYLEAGKDFERATKCIDGNDKFEIAQMYQNAAKAYKNVSIADYLRCADECIRLQKEGAQYRMAAQRLKETAETCEGHADFDGAIARYENAADLFQIDESNSNVNQCHAKLAELQSLHKQEYRKAAETYETLATSYLRVSLTRFNAKECLFKAGICRLLLQGEIDEVKEKIEWYESIDSTFTANTPERKLLIGLCEALSESQGLNEATEKFESEVSAYDSVHILDPWKTQMLLRVKELLKEVDSSL</sequence>
<comment type="caution">
    <text evidence="4">The sequence shown here is derived from an EMBL/GenBank/DDBJ whole genome shotgun (WGS) entry which is preliminary data.</text>
</comment>
<evidence type="ECO:0000256" key="3">
    <source>
        <dbReference type="ARBA" id="ARBA00022927"/>
    </source>
</evidence>
<name>A0A5J4UU55_9EUKA</name>
<dbReference type="GO" id="GO:0031201">
    <property type="term" value="C:SNARE complex"/>
    <property type="evidence" value="ECO:0007669"/>
    <property type="project" value="TreeGrafter"/>
</dbReference>